<reference evidence="1" key="1">
    <citation type="submission" date="2021-03" db="EMBL/GenBank/DDBJ databases">
        <title>Draft genome sequence of rust myrtle Austropuccinia psidii MF-1, a brazilian biotype.</title>
        <authorList>
            <person name="Quecine M.C."/>
            <person name="Pachon D.M.R."/>
            <person name="Bonatelli M.L."/>
            <person name="Correr F.H."/>
            <person name="Franceschini L.M."/>
            <person name="Leite T.F."/>
            <person name="Margarido G.R.A."/>
            <person name="Almeida C.A."/>
            <person name="Ferrarezi J.A."/>
            <person name="Labate C.A."/>
        </authorList>
    </citation>
    <scope>NUCLEOTIDE SEQUENCE</scope>
    <source>
        <strain evidence="1">MF-1</strain>
    </source>
</reference>
<name>A0A9Q3CJJ9_9BASI</name>
<comment type="caution">
    <text evidence="1">The sequence shown here is derived from an EMBL/GenBank/DDBJ whole genome shotgun (WGS) entry which is preliminary data.</text>
</comment>
<keyword evidence="2" id="KW-1185">Reference proteome</keyword>
<evidence type="ECO:0000313" key="1">
    <source>
        <dbReference type="EMBL" id="MBW0486226.1"/>
    </source>
</evidence>
<accession>A0A9Q3CJJ9</accession>
<organism evidence="1 2">
    <name type="scientific">Austropuccinia psidii MF-1</name>
    <dbReference type="NCBI Taxonomy" id="1389203"/>
    <lineage>
        <taxon>Eukaryota</taxon>
        <taxon>Fungi</taxon>
        <taxon>Dikarya</taxon>
        <taxon>Basidiomycota</taxon>
        <taxon>Pucciniomycotina</taxon>
        <taxon>Pucciniomycetes</taxon>
        <taxon>Pucciniales</taxon>
        <taxon>Sphaerophragmiaceae</taxon>
        <taxon>Austropuccinia</taxon>
    </lineage>
</organism>
<dbReference type="AlphaFoldDB" id="A0A9Q3CJJ9"/>
<protein>
    <submittedName>
        <fullName evidence="1">Uncharacterized protein</fullName>
    </submittedName>
</protein>
<proteinExistence type="predicted"/>
<dbReference type="OrthoDB" id="2506783at2759"/>
<sequence length="201" mass="23095">MTENYSLICFSVVGVEFKIQQEEHQQRARINKRTFQVRNHKITRLISQNNLPSLASTESVHLGKFIYFLMGMPPSVDDFPPNPTQDGEAFHIHWVNIFAKQMKAHLETFEYGLRDHPISESKILVKKDIASISQRLQPPDVQPSHDILNNKIKVSIIEKCACGKECKLVGFKRITFQWGSSFNNSTCVSLRGILIYPKDHK</sequence>
<dbReference type="Proteomes" id="UP000765509">
    <property type="component" value="Unassembled WGS sequence"/>
</dbReference>
<dbReference type="EMBL" id="AVOT02008544">
    <property type="protein sequence ID" value="MBW0486226.1"/>
    <property type="molecule type" value="Genomic_DNA"/>
</dbReference>
<gene>
    <name evidence="1" type="ORF">O181_025941</name>
</gene>
<evidence type="ECO:0000313" key="2">
    <source>
        <dbReference type="Proteomes" id="UP000765509"/>
    </source>
</evidence>